<accession>R4KFZ4</accession>
<dbReference type="NCBIfam" id="TIGR01439">
    <property type="entry name" value="lp_hng_hel_AbrB"/>
    <property type="match status" value="1"/>
</dbReference>
<sequence>MKTAKVSNKGQIVIPSDLRKKYGIESNSTIKITEIDGYIAIIPIPGDPIKAARGMLRGDMTAAQHMSEIRKEEWEIERNKERK</sequence>
<dbReference type="KEGG" id="dgi:Desgi_1051"/>
<dbReference type="InterPro" id="IPR007159">
    <property type="entry name" value="SpoVT-AbrB_dom"/>
</dbReference>
<dbReference type="HOGENOM" id="CLU_158484_9_0_9"/>
<dbReference type="Pfam" id="PF04014">
    <property type="entry name" value="MazE_antitoxin"/>
    <property type="match status" value="1"/>
</dbReference>
<feature type="domain" description="SpoVT-AbrB" evidence="1">
    <location>
        <begin position="4"/>
        <end position="49"/>
    </location>
</feature>
<keyword evidence="3" id="KW-1185">Reference proteome</keyword>
<dbReference type="OrthoDB" id="9811597at2"/>
<evidence type="ECO:0000259" key="1">
    <source>
        <dbReference type="SMART" id="SM00966"/>
    </source>
</evidence>
<dbReference type="AlphaFoldDB" id="R4KFZ4"/>
<reference evidence="2 3" key="1">
    <citation type="submission" date="2012-01" db="EMBL/GenBank/DDBJ databases">
        <title>Complete sequence of Desulfotomaculum gibsoniae DSM 7213.</title>
        <authorList>
            <consortium name="US DOE Joint Genome Institute"/>
            <person name="Lucas S."/>
            <person name="Han J."/>
            <person name="Lapidus A."/>
            <person name="Cheng J.-F."/>
            <person name="Goodwin L."/>
            <person name="Pitluck S."/>
            <person name="Peters L."/>
            <person name="Ovchinnikova G."/>
            <person name="Teshima H."/>
            <person name="Detter J.C."/>
            <person name="Han C."/>
            <person name="Tapia R."/>
            <person name="Land M."/>
            <person name="Hauser L."/>
            <person name="Kyrpides N."/>
            <person name="Ivanova N."/>
            <person name="Pagani I."/>
            <person name="Parshina S."/>
            <person name="Plugge C."/>
            <person name="Muyzer G."/>
            <person name="Kuever J."/>
            <person name="Ivanova A."/>
            <person name="Nazina T."/>
            <person name="Klenk H.-P."/>
            <person name="Brambilla E."/>
            <person name="Spring S."/>
            <person name="Stams A.F."/>
            <person name="Woyke T."/>
        </authorList>
    </citation>
    <scope>NUCLEOTIDE SEQUENCE [LARGE SCALE GENOMIC DNA]</scope>
    <source>
        <strain evidence="2 3">DSM 7213</strain>
    </source>
</reference>
<organism evidence="2 3">
    <name type="scientific">Desulfoscipio gibsoniae DSM 7213</name>
    <dbReference type="NCBI Taxonomy" id="767817"/>
    <lineage>
        <taxon>Bacteria</taxon>
        <taxon>Bacillati</taxon>
        <taxon>Bacillota</taxon>
        <taxon>Clostridia</taxon>
        <taxon>Eubacteriales</taxon>
        <taxon>Desulfallaceae</taxon>
        <taxon>Desulfoscipio</taxon>
    </lineage>
</organism>
<dbReference type="EMBL" id="CP003273">
    <property type="protein sequence ID" value="AGL00582.1"/>
    <property type="molecule type" value="Genomic_DNA"/>
</dbReference>
<dbReference type="STRING" id="767817.Desgi_1051"/>
<evidence type="ECO:0000313" key="2">
    <source>
        <dbReference type="EMBL" id="AGL00582.1"/>
    </source>
</evidence>
<dbReference type="Gene3D" id="2.10.260.10">
    <property type="match status" value="1"/>
</dbReference>
<proteinExistence type="predicted"/>
<dbReference type="eggNOG" id="COG2002">
    <property type="taxonomic scope" value="Bacteria"/>
</dbReference>
<protein>
    <submittedName>
        <fullName evidence="2">Looped-hinge helix DNA binding domain, AbrB family</fullName>
    </submittedName>
</protein>
<evidence type="ECO:0000313" key="3">
    <source>
        <dbReference type="Proteomes" id="UP000013520"/>
    </source>
</evidence>
<dbReference type="GO" id="GO:0003677">
    <property type="term" value="F:DNA binding"/>
    <property type="evidence" value="ECO:0007669"/>
    <property type="project" value="InterPro"/>
</dbReference>
<dbReference type="Proteomes" id="UP000013520">
    <property type="component" value="Chromosome"/>
</dbReference>
<dbReference type="SUPFAM" id="SSF89447">
    <property type="entry name" value="AbrB/MazE/MraZ-like"/>
    <property type="match status" value="1"/>
</dbReference>
<gene>
    <name evidence="2" type="ORF">Desgi_1051</name>
</gene>
<dbReference type="SMART" id="SM00966">
    <property type="entry name" value="SpoVT_AbrB"/>
    <property type="match status" value="1"/>
</dbReference>
<name>R4KFZ4_9FIRM</name>
<dbReference type="RefSeq" id="WP_006521243.1">
    <property type="nucleotide sequence ID" value="NC_021184.1"/>
</dbReference>
<dbReference type="InterPro" id="IPR037914">
    <property type="entry name" value="SpoVT-AbrB_sf"/>
</dbReference>